<dbReference type="InterPro" id="IPR011234">
    <property type="entry name" value="Fumarylacetoacetase-like_C"/>
</dbReference>
<dbReference type="SUPFAM" id="SSF56529">
    <property type="entry name" value="FAH"/>
    <property type="match status" value="1"/>
</dbReference>
<dbReference type="PANTHER" id="PTHR42796">
    <property type="entry name" value="FUMARYLACETOACETATE HYDROLASE DOMAIN-CONTAINING PROTEIN 2A-RELATED"/>
    <property type="match status" value="1"/>
</dbReference>
<keyword evidence="5" id="KW-1185">Reference proteome</keyword>
<evidence type="ECO:0000256" key="1">
    <source>
        <dbReference type="ARBA" id="ARBA00010211"/>
    </source>
</evidence>
<evidence type="ECO:0000313" key="4">
    <source>
        <dbReference type="EMBL" id="WRL44648.1"/>
    </source>
</evidence>
<dbReference type="Proteomes" id="UP001626593">
    <property type="component" value="Chromosome"/>
</dbReference>
<gene>
    <name evidence="4" type="ORF">U5817_15695</name>
</gene>
<dbReference type="InterPro" id="IPR051121">
    <property type="entry name" value="FAH"/>
</dbReference>
<evidence type="ECO:0000259" key="3">
    <source>
        <dbReference type="Pfam" id="PF01557"/>
    </source>
</evidence>
<sequence length="282" mass="29672">MAVKLVRFGAPGTELPGLIDGEGRIRDLSGVLPDINGAALSPSSLARLRGLDPQTLPVVPAGTRLGAPLAGIGKIVCIGLNYADHAREANLPIPQEPIMFMKAQTAICGPNDAIVLPPGSEKTDWELELVIAIGTTARRVAVGDALGHVAGYLAGLDMSERYWQLERGGQWTKGKSFDTFAPIGPWLATADELRSPGELVMQLTVNGERMQDSHSANMIFSPAQIISYVSGVMTLEPGDLIFTGTPAGVGMGMTPPRYLRAGDRVDASIAGLGDQQHAVVAD</sequence>
<dbReference type="RefSeq" id="WP_407277984.1">
    <property type="nucleotide sequence ID" value="NZ_CP141259.1"/>
</dbReference>
<evidence type="ECO:0000256" key="2">
    <source>
        <dbReference type="ARBA" id="ARBA00022723"/>
    </source>
</evidence>
<dbReference type="GO" id="GO:0016787">
    <property type="term" value="F:hydrolase activity"/>
    <property type="evidence" value="ECO:0007669"/>
    <property type="project" value="UniProtKB-KW"/>
</dbReference>
<reference evidence="4 5" key="1">
    <citation type="submission" date="2023-12" db="EMBL/GenBank/DDBJ databases">
        <title>A. evansii MAY27, complete genome.</title>
        <authorList>
            <person name="Wang Y."/>
        </authorList>
    </citation>
    <scope>NUCLEOTIDE SEQUENCE [LARGE SCALE GENOMIC DNA]</scope>
    <source>
        <strain evidence="4 5">MAY27</strain>
    </source>
</reference>
<dbReference type="InterPro" id="IPR036663">
    <property type="entry name" value="Fumarylacetoacetase_C_sf"/>
</dbReference>
<dbReference type="Pfam" id="PF01557">
    <property type="entry name" value="FAA_hydrolase"/>
    <property type="match status" value="1"/>
</dbReference>
<dbReference type="Gene3D" id="3.90.850.10">
    <property type="entry name" value="Fumarylacetoacetase-like, C-terminal domain"/>
    <property type="match status" value="1"/>
</dbReference>
<feature type="domain" description="Fumarylacetoacetase-like C-terminal" evidence="3">
    <location>
        <begin position="74"/>
        <end position="280"/>
    </location>
</feature>
<organism evidence="4 5">
    <name type="scientific">Aromatoleum evansii</name>
    <name type="common">Azoarcus evansii</name>
    <dbReference type="NCBI Taxonomy" id="59406"/>
    <lineage>
        <taxon>Bacteria</taxon>
        <taxon>Pseudomonadati</taxon>
        <taxon>Pseudomonadota</taxon>
        <taxon>Betaproteobacteria</taxon>
        <taxon>Rhodocyclales</taxon>
        <taxon>Rhodocyclaceae</taxon>
        <taxon>Aromatoleum</taxon>
    </lineage>
</organism>
<proteinExistence type="inferred from homology"/>
<dbReference type="EMBL" id="CP141259">
    <property type="protein sequence ID" value="WRL44648.1"/>
    <property type="molecule type" value="Genomic_DNA"/>
</dbReference>
<keyword evidence="2" id="KW-0479">Metal-binding</keyword>
<evidence type="ECO:0000313" key="5">
    <source>
        <dbReference type="Proteomes" id="UP001626593"/>
    </source>
</evidence>
<name>A0ABZ1AFY9_AROEV</name>
<keyword evidence="4" id="KW-0378">Hydrolase</keyword>
<dbReference type="PANTHER" id="PTHR42796:SF4">
    <property type="entry name" value="FUMARYLACETOACETATE HYDROLASE DOMAIN-CONTAINING PROTEIN 2A"/>
    <property type="match status" value="1"/>
</dbReference>
<comment type="similarity">
    <text evidence="1">Belongs to the FAH family.</text>
</comment>
<accession>A0ABZ1AFY9</accession>
<protein>
    <submittedName>
        <fullName evidence="4">Fumarylacetoacetate hydrolase family protein</fullName>
    </submittedName>
</protein>